<dbReference type="STRING" id="1169540.A0A0G4GIM0"/>
<dbReference type="InParanoid" id="A0A0G4GIM0"/>
<dbReference type="OrthoDB" id="336240at2759"/>
<dbReference type="VEuPathDB" id="CryptoDB:Vbra_17903"/>
<accession>A0A0G4GIM0</accession>
<protein>
    <recommendedName>
        <fullName evidence="2">UBA domain-containing protein</fullName>
    </recommendedName>
</protein>
<evidence type="ECO:0000313" key="3">
    <source>
        <dbReference type="EMBL" id="CEM29680.1"/>
    </source>
</evidence>
<proteinExistence type="predicted"/>
<dbReference type="InterPro" id="IPR009060">
    <property type="entry name" value="UBA-like_sf"/>
</dbReference>
<dbReference type="InterPro" id="IPR036339">
    <property type="entry name" value="PUB-like_dom_sf"/>
</dbReference>
<organism evidence="3 4">
    <name type="scientific">Vitrella brassicaformis (strain CCMP3155)</name>
    <dbReference type="NCBI Taxonomy" id="1169540"/>
    <lineage>
        <taxon>Eukaryota</taxon>
        <taxon>Sar</taxon>
        <taxon>Alveolata</taxon>
        <taxon>Colpodellida</taxon>
        <taxon>Vitrellaceae</taxon>
        <taxon>Vitrella</taxon>
    </lineage>
</organism>
<feature type="domain" description="UBA" evidence="2">
    <location>
        <begin position="90"/>
        <end position="131"/>
    </location>
</feature>
<reference evidence="3 4" key="1">
    <citation type="submission" date="2014-11" db="EMBL/GenBank/DDBJ databases">
        <authorList>
            <person name="Zhu J."/>
            <person name="Qi W."/>
            <person name="Song R."/>
        </authorList>
    </citation>
    <scope>NUCLEOTIDE SEQUENCE [LARGE SCALE GENOMIC DNA]</scope>
</reference>
<dbReference type="InterPro" id="IPR018997">
    <property type="entry name" value="PUB_domain"/>
</dbReference>
<feature type="region of interest" description="Disordered" evidence="1">
    <location>
        <begin position="170"/>
        <end position="230"/>
    </location>
</feature>
<dbReference type="Gene3D" id="1.20.58.2190">
    <property type="match status" value="1"/>
</dbReference>
<dbReference type="EMBL" id="CDMY01000677">
    <property type="protein sequence ID" value="CEM29680.1"/>
    <property type="molecule type" value="Genomic_DNA"/>
</dbReference>
<dbReference type="CDD" id="cd10462">
    <property type="entry name" value="PUB_UBA"/>
    <property type="match status" value="1"/>
</dbReference>
<dbReference type="OMA" id="CANAKDH"/>
<dbReference type="SMART" id="SM00580">
    <property type="entry name" value="PUG"/>
    <property type="match status" value="1"/>
</dbReference>
<dbReference type="SUPFAM" id="SSF143503">
    <property type="entry name" value="PUG domain-like"/>
    <property type="match status" value="1"/>
</dbReference>
<dbReference type="PROSITE" id="PS50030">
    <property type="entry name" value="UBA"/>
    <property type="match status" value="1"/>
</dbReference>
<dbReference type="Pfam" id="PF22562">
    <property type="entry name" value="UBA_7"/>
    <property type="match status" value="2"/>
</dbReference>
<gene>
    <name evidence="3" type="ORF">Vbra_17903</name>
</gene>
<dbReference type="AlphaFoldDB" id="A0A0G4GIM0"/>
<dbReference type="PANTHER" id="PTHR46713">
    <property type="entry name" value="F13M7.16 PROTEIN"/>
    <property type="match status" value="1"/>
</dbReference>
<evidence type="ECO:0000313" key="4">
    <source>
        <dbReference type="Proteomes" id="UP000041254"/>
    </source>
</evidence>
<feature type="compositionally biased region" description="Basic and acidic residues" evidence="1">
    <location>
        <begin position="199"/>
        <end position="230"/>
    </location>
</feature>
<dbReference type="SMART" id="SM00165">
    <property type="entry name" value="UBA"/>
    <property type="match status" value="2"/>
</dbReference>
<dbReference type="PANTHER" id="PTHR46713:SF1">
    <property type="entry name" value="F13M7.16 PROTEIN"/>
    <property type="match status" value="1"/>
</dbReference>
<feature type="region of interest" description="Disordered" evidence="1">
    <location>
        <begin position="59"/>
        <end position="88"/>
    </location>
</feature>
<dbReference type="PhylomeDB" id="A0A0G4GIM0"/>
<evidence type="ECO:0000259" key="2">
    <source>
        <dbReference type="PROSITE" id="PS50030"/>
    </source>
</evidence>
<dbReference type="InterPro" id="IPR015940">
    <property type="entry name" value="UBA"/>
</dbReference>
<dbReference type="Gene3D" id="1.10.8.10">
    <property type="entry name" value="DNA helicase RuvA subunit, C-terminal domain"/>
    <property type="match status" value="2"/>
</dbReference>
<dbReference type="Pfam" id="PF09409">
    <property type="entry name" value="PUB"/>
    <property type="match status" value="1"/>
</dbReference>
<name>A0A0G4GIM0_VITBC</name>
<keyword evidence="4" id="KW-1185">Reference proteome</keyword>
<feature type="compositionally biased region" description="Basic and acidic residues" evidence="1">
    <location>
        <begin position="170"/>
        <end position="192"/>
    </location>
</feature>
<dbReference type="Proteomes" id="UP000041254">
    <property type="component" value="Unassembled WGS sequence"/>
</dbReference>
<dbReference type="SUPFAM" id="SSF46934">
    <property type="entry name" value="UBA-like"/>
    <property type="match status" value="2"/>
</dbReference>
<sequence length="373" mass="42617">MAHLAVTIDEEMLNVLMEEKGVSGMSAIKALQATNNESVEAAMAWLSEHANDADLDKLTGNMLAGGSGATASTTPSGPPPTDNPPHVKESLNQEWLKELLDMGFANIPAEKALYLTQNASLEAAVNWLSDHQADMDFDTPIIEQQQPQPSRPKLSPEEAQKKAYELQKRLREEREKREKQEAIDKERARIEGSKALQEAQRKLDEQQRKRDLDEIKREKDEHEKEKKRQKELLKREWEERFGRPYPEGEEVDEKQKEDEVSKKSKKDQIIYWVNRLKKNYKDTNPAGLKTCLQTIRLYVDNAAKNPTDKKYHRIKKENNAFKTRVAVFFEAIELLKVVGFVDDGGEFYAIDGIPDGFHCGQAIKFIDLIMPSL</sequence>
<evidence type="ECO:0000256" key="1">
    <source>
        <dbReference type="SAM" id="MobiDB-lite"/>
    </source>
</evidence>